<gene>
    <name evidence="7" type="primary">murI</name>
    <name evidence="8" type="ORF">H8S55_01495</name>
</gene>
<dbReference type="InterPro" id="IPR004391">
    <property type="entry name" value="Glu_race"/>
</dbReference>
<dbReference type="EC" id="5.1.1.3" evidence="2 7"/>
<comment type="function">
    <text evidence="7">Provides the (R)-glutamate required for cell wall biosynthesis.</text>
</comment>
<organism evidence="8 9">
    <name type="scientific">Flintibacter faecis</name>
    <dbReference type="NCBI Taxonomy" id="2763047"/>
    <lineage>
        <taxon>Bacteria</taxon>
        <taxon>Bacillati</taxon>
        <taxon>Bacillota</taxon>
        <taxon>Clostridia</taxon>
        <taxon>Eubacteriales</taxon>
        <taxon>Flintibacter</taxon>
    </lineage>
</organism>
<comment type="pathway">
    <text evidence="7">Cell wall biogenesis; peptidoglycan biosynthesis.</text>
</comment>
<dbReference type="GO" id="GO:0071555">
    <property type="term" value="P:cell wall organization"/>
    <property type="evidence" value="ECO:0007669"/>
    <property type="project" value="UniProtKB-KW"/>
</dbReference>
<evidence type="ECO:0000256" key="5">
    <source>
        <dbReference type="ARBA" id="ARBA00023235"/>
    </source>
</evidence>
<dbReference type="InterPro" id="IPR001920">
    <property type="entry name" value="Asp/Glu_race"/>
</dbReference>
<dbReference type="EMBL" id="JACOPN010000001">
    <property type="protein sequence ID" value="MBC5716012.1"/>
    <property type="molecule type" value="Genomic_DNA"/>
</dbReference>
<dbReference type="RefSeq" id="WP_186877509.1">
    <property type="nucleotide sequence ID" value="NZ_JACOPN010000001.1"/>
</dbReference>
<dbReference type="PANTHER" id="PTHR21198">
    <property type="entry name" value="GLUTAMATE RACEMASE"/>
    <property type="match status" value="1"/>
</dbReference>
<name>A0A8J6M447_9FIRM</name>
<comment type="similarity">
    <text evidence="7">Belongs to the aspartate/glutamate racemases family.</text>
</comment>
<reference evidence="8" key="1">
    <citation type="submission" date="2020-08" db="EMBL/GenBank/DDBJ databases">
        <title>Genome public.</title>
        <authorList>
            <person name="Liu C."/>
            <person name="Sun Q."/>
        </authorList>
    </citation>
    <scope>NUCLEOTIDE SEQUENCE</scope>
    <source>
        <strain evidence="8">BX5</strain>
    </source>
</reference>
<feature type="active site" description="Proton donor/acceptor" evidence="7">
    <location>
        <position position="192"/>
    </location>
</feature>
<accession>A0A8J6M447</accession>
<feature type="binding site" evidence="7">
    <location>
        <begin position="47"/>
        <end position="48"/>
    </location>
    <ligand>
        <name>substrate</name>
    </ligand>
</feature>
<dbReference type="GO" id="GO:0008881">
    <property type="term" value="F:glutamate racemase activity"/>
    <property type="evidence" value="ECO:0007669"/>
    <property type="project" value="UniProtKB-UniRule"/>
</dbReference>
<dbReference type="GO" id="GO:0008360">
    <property type="term" value="P:regulation of cell shape"/>
    <property type="evidence" value="ECO:0007669"/>
    <property type="project" value="UniProtKB-KW"/>
</dbReference>
<dbReference type="GO" id="GO:0009252">
    <property type="term" value="P:peptidoglycan biosynthetic process"/>
    <property type="evidence" value="ECO:0007669"/>
    <property type="project" value="UniProtKB-UniRule"/>
</dbReference>
<dbReference type="AlphaFoldDB" id="A0A8J6M447"/>
<keyword evidence="3 7" id="KW-0133">Cell shape</keyword>
<evidence type="ECO:0000256" key="4">
    <source>
        <dbReference type="ARBA" id="ARBA00022984"/>
    </source>
</evidence>
<evidence type="ECO:0000256" key="6">
    <source>
        <dbReference type="ARBA" id="ARBA00023316"/>
    </source>
</evidence>
<evidence type="ECO:0000313" key="9">
    <source>
        <dbReference type="Proteomes" id="UP000602260"/>
    </source>
</evidence>
<proteinExistence type="inferred from homology"/>
<keyword evidence="6 7" id="KW-0961">Cell wall biogenesis/degradation</keyword>
<keyword evidence="9" id="KW-1185">Reference proteome</keyword>
<evidence type="ECO:0000313" key="8">
    <source>
        <dbReference type="EMBL" id="MBC5716012.1"/>
    </source>
</evidence>
<dbReference type="PANTHER" id="PTHR21198:SF3">
    <property type="entry name" value="GLUTAMATE RACEMASE"/>
    <property type="match status" value="1"/>
</dbReference>
<dbReference type="HAMAP" id="MF_00258">
    <property type="entry name" value="Glu_racemase"/>
    <property type="match status" value="1"/>
</dbReference>
<sequence>MNPVFDANSPVGVLDSGIGGFSVARAVQQLLPAEQLIYFGDGAHIPYGNHPEDKIVAMARYMFSFLEQKQVKALLVACNTISCVIDRCADAVSCPTFNAVQAGANAVSRLDVEKVGVISTVFTHNSRCYPQRILAQSPKKLVVLSCGCPDLARLVEHNLGDPGGMAAVEADLHQELDHMVYDDHIQCCVLGCTHYPLVSDTIEKLYPGLPLIDPAQQMAQELRAYLTRSDLLRNAGLPGRLDVFTTGDVDEYALRARQVGLDPVNSVSYYPPMSLD</sequence>
<evidence type="ECO:0000256" key="7">
    <source>
        <dbReference type="HAMAP-Rule" id="MF_00258"/>
    </source>
</evidence>
<feature type="active site" description="Proton donor/acceptor" evidence="7">
    <location>
        <position position="78"/>
    </location>
</feature>
<evidence type="ECO:0000256" key="1">
    <source>
        <dbReference type="ARBA" id="ARBA00001602"/>
    </source>
</evidence>
<comment type="catalytic activity">
    <reaction evidence="1 7">
        <text>L-glutamate = D-glutamate</text>
        <dbReference type="Rhea" id="RHEA:12813"/>
        <dbReference type="ChEBI" id="CHEBI:29985"/>
        <dbReference type="ChEBI" id="CHEBI:29986"/>
        <dbReference type="EC" id="5.1.1.3"/>
    </reaction>
</comment>
<evidence type="ECO:0000256" key="2">
    <source>
        <dbReference type="ARBA" id="ARBA00013090"/>
    </source>
</evidence>
<comment type="caution">
    <text evidence="8">The sequence shown here is derived from an EMBL/GenBank/DDBJ whole genome shotgun (WGS) entry which is preliminary data.</text>
</comment>
<keyword evidence="5 7" id="KW-0413">Isomerase</keyword>
<dbReference type="Gene3D" id="3.40.50.1860">
    <property type="match status" value="2"/>
</dbReference>
<evidence type="ECO:0000256" key="3">
    <source>
        <dbReference type="ARBA" id="ARBA00022960"/>
    </source>
</evidence>
<dbReference type="SUPFAM" id="SSF53681">
    <property type="entry name" value="Aspartate/glutamate racemase"/>
    <property type="match status" value="2"/>
</dbReference>
<feature type="binding site" evidence="7">
    <location>
        <begin position="15"/>
        <end position="16"/>
    </location>
    <ligand>
        <name>substrate</name>
    </ligand>
</feature>
<keyword evidence="4 7" id="KW-0573">Peptidoglycan synthesis</keyword>
<dbReference type="UniPathway" id="UPA00219"/>
<dbReference type="Pfam" id="PF01177">
    <property type="entry name" value="Asp_Glu_race"/>
    <property type="match status" value="1"/>
</dbReference>
<feature type="binding site" evidence="7">
    <location>
        <begin position="79"/>
        <end position="80"/>
    </location>
    <ligand>
        <name>substrate</name>
    </ligand>
</feature>
<feature type="binding site" evidence="7">
    <location>
        <begin position="193"/>
        <end position="194"/>
    </location>
    <ligand>
        <name>substrate</name>
    </ligand>
</feature>
<protein>
    <recommendedName>
        <fullName evidence="2 7">Glutamate racemase</fullName>
        <ecNumber evidence="2 7">5.1.1.3</ecNumber>
    </recommendedName>
</protein>
<dbReference type="InterPro" id="IPR015942">
    <property type="entry name" value="Asp/Glu/hydantoin_racemase"/>
</dbReference>
<dbReference type="Proteomes" id="UP000602260">
    <property type="component" value="Unassembled WGS sequence"/>
</dbReference>